<proteinExistence type="predicted"/>
<reference evidence="1" key="1">
    <citation type="submission" date="2024-09" db="EMBL/GenBank/DDBJ databases">
        <title>Black Yeasts Isolated from many extreme environments.</title>
        <authorList>
            <person name="Coleine C."/>
            <person name="Stajich J.E."/>
            <person name="Selbmann L."/>
        </authorList>
    </citation>
    <scope>NUCLEOTIDE SEQUENCE</scope>
    <source>
        <strain evidence="1">CCFEE 5737</strain>
    </source>
</reference>
<sequence>MLASHQQRLLNEAVIPLFEVIIHDKAASSPMLETSISAIFSFLYGSNGKRTIVFFKWLADMLADPTFKRAGDPVNTVKLALAVLSKVMDVNSEAQINQGLHPIVETLGTVLGAEDERGDTLNKLRARKYLERIEKRMGIGLAIPTQAEKKAAIGTVRYEQIVDPPGSLSSNGTRHDNDHEHIRDIKIMPTALDIQSDRPEYLPSTDLTQLHLPGIEGLLDRHLRLLREDTIGQLRDAIKPKKQARYAAPEDRSADERKELIEDDATASITLKLVESSDDVVQRILDGYIQGTQLQAVLVEFPRVLLPSFQPTLLALQQMSTNLDLPFADIIALSQSPADANSIPPPSYATEEGFRFDLSSLLKDDQDGELSMSLDDEAEAVVDKLRDRSDLDPAQADALVMCLRRGFSFTQGPPGTGKSYTAKALFKVLLANKEKAYLGPIICVTYTNHALDQLLENLVESGIERIIRIGQRSKSALLQGLNLNVVRETGVGGQTRTEKAKRWEYGKKLDECAKELNERLVELAETGDEEALSTYLLSSQSHHYKELYEPDEQGQQDG</sequence>
<dbReference type="EMBL" id="JAWDJW010007185">
    <property type="protein sequence ID" value="KAK3062655.1"/>
    <property type="molecule type" value="Genomic_DNA"/>
</dbReference>
<protein>
    <submittedName>
        <fullName evidence="1">Uncharacterized protein</fullName>
    </submittedName>
</protein>
<comment type="caution">
    <text evidence="1">The sequence shown here is derived from an EMBL/GenBank/DDBJ whole genome shotgun (WGS) entry which is preliminary data.</text>
</comment>
<evidence type="ECO:0000313" key="2">
    <source>
        <dbReference type="Proteomes" id="UP001186974"/>
    </source>
</evidence>
<accession>A0ACC3D6I4</accession>
<dbReference type="Proteomes" id="UP001186974">
    <property type="component" value="Unassembled WGS sequence"/>
</dbReference>
<evidence type="ECO:0000313" key="1">
    <source>
        <dbReference type="EMBL" id="KAK3062655.1"/>
    </source>
</evidence>
<keyword evidence="2" id="KW-1185">Reference proteome</keyword>
<gene>
    <name evidence="1" type="ORF">LTS18_003614</name>
</gene>
<organism evidence="1 2">
    <name type="scientific">Coniosporium uncinatum</name>
    <dbReference type="NCBI Taxonomy" id="93489"/>
    <lineage>
        <taxon>Eukaryota</taxon>
        <taxon>Fungi</taxon>
        <taxon>Dikarya</taxon>
        <taxon>Ascomycota</taxon>
        <taxon>Pezizomycotina</taxon>
        <taxon>Dothideomycetes</taxon>
        <taxon>Dothideomycetes incertae sedis</taxon>
        <taxon>Coniosporium</taxon>
    </lineage>
</organism>
<name>A0ACC3D6I4_9PEZI</name>